<feature type="domain" description="GAF" evidence="4">
    <location>
        <begin position="222"/>
        <end position="369"/>
    </location>
</feature>
<dbReference type="Gene3D" id="3.30.450.40">
    <property type="match status" value="2"/>
</dbReference>
<reference evidence="6 7" key="1">
    <citation type="journal article" date="2019" name="Int. J. Syst. Evol. Microbiol.">
        <title>The Global Catalogue of Microorganisms (GCM) 10K type strain sequencing project: providing services to taxonomists for standard genome sequencing and annotation.</title>
        <authorList>
            <consortium name="The Broad Institute Genomics Platform"/>
            <consortium name="The Broad Institute Genome Sequencing Center for Infectious Disease"/>
            <person name="Wu L."/>
            <person name="Ma J."/>
        </authorList>
    </citation>
    <scope>NUCLEOTIDE SEQUENCE [LARGE SCALE GENOMIC DNA]</scope>
    <source>
        <strain evidence="6 7">JCM 4805</strain>
    </source>
</reference>
<name>A0ABN0ZYQ5_9ACTN</name>
<dbReference type="InterPro" id="IPR003594">
    <property type="entry name" value="HATPase_dom"/>
</dbReference>
<gene>
    <name evidence="6" type="ORF">GCM10010361_29060</name>
</gene>
<keyword evidence="7" id="KW-1185">Reference proteome</keyword>
<protein>
    <submittedName>
        <fullName evidence="6">Two-component system sensor histidine kinase</fullName>
    </submittedName>
</protein>
<dbReference type="PANTHER" id="PTHR24421">
    <property type="entry name" value="NITRATE/NITRITE SENSOR PROTEIN NARX-RELATED"/>
    <property type="match status" value="1"/>
</dbReference>
<accession>A0ABN0ZYQ5</accession>
<evidence type="ECO:0000256" key="1">
    <source>
        <dbReference type="ARBA" id="ARBA00022679"/>
    </source>
</evidence>
<sequence length="576" mass="62075">MPDPVGHQRRSALPQLRLEQLLDELQFRLDSARATHERMQSLLEAVLSVGSDLDVEQVLKHIVEAGVVLADAEYGALGVVENGQRLSRFLPVGISEQLAAKIGSLPSGHGILGELIRHPEPLRLTDLAEHPSSYGFPPNHPPMRTFLGVPIRVRDEIFGNLYLTEKRGGAQFDADDEAVLTMLAVAAGVAIDNARLYHESRTRERWLEVLGEITRALLSGADTKEALGLIARRSGELADADCVAVFLPDADTGGLRAVVVHGADAAHLADAVVPRNGSLVGLAARTGEPVVTGDLGADSRDCTATAESEVTGPAVAVPLLRDQQDAGSIRLSRVQGRPAFAEHDVTLLSGFAEQAALALELDRRRRESEQLEALRERDRIARDLHDLAVQRLFATGMTLQSATRLIERPEAALRVGRAVDDLDETIKIIRSTIFGLRTSAQSRDEAGLRRRTLDVVAKAGETLGFTPSLRMDGPVDTDIPTEIAEHVLAVLTEALSNTARHARARRADVTLSVADEVVLTVTDDGVGLECVARDGSGLTNMRGRAEQLGGDMTLETPAEGGTRIVWQVPLDTPKRP</sequence>
<dbReference type="InterPro" id="IPR050482">
    <property type="entry name" value="Sensor_HK_TwoCompSys"/>
</dbReference>
<dbReference type="Gene3D" id="3.30.565.10">
    <property type="entry name" value="Histidine kinase-like ATPase, C-terminal domain"/>
    <property type="match status" value="1"/>
</dbReference>
<evidence type="ECO:0000259" key="5">
    <source>
        <dbReference type="SMART" id="SM00387"/>
    </source>
</evidence>
<dbReference type="EMBL" id="BAAABY010000023">
    <property type="protein sequence ID" value="GAA0463377.1"/>
    <property type="molecule type" value="Genomic_DNA"/>
</dbReference>
<dbReference type="InterPro" id="IPR036890">
    <property type="entry name" value="HATPase_C_sf"/>
</dbReference>
<evidence type="ECO:0000313" key="6">
    <source>
        <dbReference type="EMBL" id="GAA0463377.1"/>
    </source>
</evidence>
<keyword evidence="2 6" id="KW-0418">Kinase</keyword>
<evidence type="ECO:0000256" key="2">
    <source>
        <dbReference type="ARBA" id="ARBA00022777"/>
    </source>
</evidence>
<dbReference type="Proteomes" id="UP001500909">
    <property type="component" value="Unassembled WGS sequence"/>
</dbReference>
<organism evidence="6 7">
    <name type="scientific">Streptomyces olivaceiscleroticus</name>
    <dbReference type="NCBI Taxonomy" id="68245"/>
    <lineage>
        <taxon>Bacteria</taxon>
        <taxon>Bacillati</taxon>
        <taxon>Actinomycetota</taxon>
        <taxon>Actinomycetes</taxon>
        <taxon>Kitasatosporales</taxon>
        <taxon>Streptomycetaceae</taxon>
        <taxon>Streptomyces</taxon>
    </lineage>
</organism>
<dbReference type="SMART" id="SM00065">
    <property type="entry name" value="GAF"/>
    <property type="match status" value="2"/>
</dbReference>
<dbReference type="Pfam" id="PF07730">
    <property type="entry name" value="HisKA_3"/>
    <property type="match status" value="1"/>
</dbReference>
<dbReference type="InterPro" id="IPR003018">
    <property type="entry name" value="GAF"/>
</dbReference>
<evidence type="ECO:0000256" key="3">
    <source>
        <dbReference type="ARBA" id="ARBA00023012"/>
    </source>
</evidence>
<dbReference type="SUPFAM" id="SSF55781">
    <property type="entry name" value="GAF domain-like"/>
    <property type="match status" value="2"/>
</dbReference>
<keyword evidence="1" id="KW-0808">Transferase</keyword>
<dbReference type="SUPFAM" id="SSF55874">
    <property type="entry name" value="ATPase domain of HSP90 chaperone/DNA topoisomerase II/histidine kinase"/>
    <property type="match status" value="1"/>
</dbReference>
<feature type="domain" description="Histidine kinase/HSP90-like ATPase" evidence="5">
    <location>
        <begin position="482"/>
        <end position="572"/>
    </location>
</feature>
<proteinExistence type="predicted"/>
<dbReference type="CDD" id="cd16917">
    <property type="entry name" value="HATPase_UhpB-NarQ-NarX-like"/>
    <property type="match status" value="1"/>
</dbReference>
<dbReference type="Pfam" id="PF13185">
    <property type="entry name" value="GAF_2"/>
    <property type="match status" value="2"/>
</dbReference>
<comment type="caution">
    <text evidence="6">The sequence shown here is derived from an EMBL/GenBank/DDBJ whole genome shotgun (WGS) entry which is preliminary data.</text>
</comment>
<dbReference type="Pfam" id="PF02518">
    <property type="entry name" value="HATPase_c"/>
    <property type="match status" value="1"/>
</dbReference>
<dbReference type="InterPro" id="IPR029016">
    <property type="entry name" value="GAF-like_dom_sf"/>
</dbReference>
<dbReference type="Gene3D" id="1.20.5.1930">
    <property type="match status" value="1"/>
</dbReference>
<dbReference type="InterPro" id="IPR011712">
    <property type="entry name" value="Sig_transdc_His_kin_sub3_dim/P"/>
</dbReference>
<feature type="domain" description="GAF" evidence="4">
    <location>
        <begin position="54"/>
        <end position="201"/>
    </location>
</feature>
<evidence type="ECO:0000259" key="4">
    <source>
        <dbReference type="SMART" id="SM00065"/>
    </source>
</evidence>
<keyword evidence="3" id="KW-0902">Two-component regulatory system</keyword>
<dbReference type="GO" id="GO:0016301">
    <property type="term" value="F:kinase activity"/>
    <property type="evidence" value="ECO:0007669"/>
    <property type="project" value="UniProtKB-KW"/>
</dbReference>
<evidence type="ECO:0000313" key="7">
    <source>
        <dbReference type="Proteomes" id="UP001500909"/>
    </source>
</evidence>
<dbReference type="RefSeq" id="WP_346095351.1">
    <property type="nucleotide sequence ID" value="NZ_BAAABY010000023.1"/>
</dbReference>
<dbReference type="PANTHER" id="PTHR24421:SF56">
    <property type="entry name" value="OXYGEN SENSOR HISTIDINE KINASE RESPONSE REGULATOR DOST"/>
    <property type="match status" value="1"/>
</dbReference>
<dbReference type="SMART" id="SM00387">
    <property type="entry name" value="HATPase_c"/>
    <property type="match status" value="1"/>
</dbReference>